<feature type="chain" id="PRO_5012982733" evidence="1">
    <location>
        <begin position="17"/>
        <end position="101"/>
    </location>
</feature>
<sequence length="101" mass="11193">MRFIPVLSGLAALCSAAYITPQTLSGEQYMCLRRHWPANTDRILEVVKISIATYPNEAPLLDDMLDEDGKLTSYPSKDQLERLVAWIGINKGILPTISACV</sequence>
<dbReference type="EMBL" id="MCFD01000008">
    <property type="protein sequence ID" value="ORX68996.1"/>
    <property type="molecule type" value="Genomic_DNA"/>
</dbReference>
<evidence type="ECO:0000313" key="2">
    <source>
        <dbReference type="EMBL" id="ORX68996.1"/>
    </source>
</evidence>
<dbReference type="GeneID" id="63804415"/>
<accession>A0A1Y1W6Z0</accession>
<gene>
    <name evidence="2" type="ORF">DL89DRAFT_268037</name>
</gene>
<comment type="caution">
    <text evidence="2">The sequence shown here is derived from an EMBL/GenBank/DDBJ whole genome shotgun (WGS) entry which is preliminary data.</text>
</comment>
<dbReference type="AlphaFoldDB" id="A0A1Y1W6Z0"/>
<dbReference type="Proteomes" id="UP000193922">
    <property type="component" value="Unassembled WGS sequence"/>
</dbReference>
<dbReference type="RefSeq" id="XP_040742728.1">
    <property type="nucleotide sequence ID" value="XM_040887767.1"/>
</dbReference>
<evidence type="ECO:0000313" key="3">
    <source>
        <dbReference type="Proteomes" id="UP000193922"/>
    </source>
</evidence>
<organism evidence="2 3">
    <name type="scientific">Linderina pennispora</name>
    <dbReference type="NCBI Taxonomy" id="61395"/>
    <lineage>
        <taxon>Eukaryota</taxon>
        <taxon>Fungi</taxon>
        <taxon>Fungi incertae sedis</taxon>
        <taxon>Zoopagomycota</taxon>
        <taxon>Kickxellomycotina</taxon>
        <taxon>Kickxellomycetes</taxon>
        <taxon>Kickxellales</taxon>
        <taxon>Kickxellaceae</taxon>
        <taxon>Linderina</taxon>
    </lineage>
</organism>
<feature type="signal peptide" evidence="1">
    <location>
        <begin position="1"/>
        <end position="16"/>
    </location>
</feature>
<proteinExistence type="predicted"/>
<keyword evidence="1" id="KW-0732">Signal</keyword>
<name>A0A1Y1W6Z0_9FUNG</name>
<reference evidence="2 3" key="1">
    <citation type="submission" date="2016-07" db="EMBL/GenBank/DDBJ databases">
        <title>Pervasive Adenine N6-methylation of Active Genes in Fungi.</title>
        <authorList>
            <consortium name="DOE Joint Genome Institute"/>
            <person name="Mondo S.J."/>
            <person name="Dannebaum R.O."/>
            <person name="Kuo R.C."/>
            <person name="Labutti K."/>
            <person name="Haridas S."/>
            <person name="Kuo A."/>
            <person name="Salamov A."/>
            <person name="Ahrendt S.R."/>
            <person name="Lipzen A."/>
            <person name="Sullivan W."/>
            <person name="Andreopoulos W.B."/>
            <person name="Clum A."/>
            <person name="Lindquist E."/>
            <person name="Daum C."/>
            <person name="Ramamoorthy G.K."/>
            <person name="Gryganskyi A."/>
            <person name="Culley D."/>
            <person name="Magnuson J.K."/>
            <person name="James T.Y."/>
            <person name="O'Malley M.A."/>
            <person name="Stajich J.E."/>
            <person name="Spatafora J.W."/>
            <person name="Visel A."/>
            <person name="Grigoriev I.V."/>
        </authorList>
    </citation>
    <scope>NUCLEOTIDE SEQUENCE [LARGE SCALE GENOMIC DNA]</scope>
    <source>
        <strain evidence="2 3">ATCC 12442</strain>
    </source>
</reference>
<evidence type="ECO:0000256" key="1">
    <source>
        <dbReference type="SAM" id="SignalP"/>
    </source>
</evidence>
<protein>
    <submittedName>
        <fullName evidence="2">Uncharacterized protein</fullName>
    </submittedName>
</protein>
<keyword evidence="3" id="KW-1185">Reference proteome</keyword>